<name>A0AAV5AGV4_9AGAM</name>
<sequence length="2248" mass="252973">MEIDNAPNIFVSVPTLTTTHRHRSSSLSNLPALRITTTSPFIPPSDSKSPILSEFKQPQHLSKGQSELTKLLAHHLSRLKTRPQPPSVFAPLRPASTSKSAQKLSAVVDTVRAAVRLRQVHPQASFVDDDEYSATVASTEFSSEFTYDYLVQLRDLLIISEKQGMRILYASDIDSTITSRGRTTMRRMKNSPQRPRSLSASTSEQPQRIELLNECIEILRTVISEDARFKNTSFRPTRPPYGLQAVSLDIVHILVTAYRHDPATLSRIGFVLIPAFYSFDPALHTRLFQFFEGGIIKYMLEELHVYRAPTPPGGSHLPQLSVQLPTPDSLQVPQSNQSWAQQLSSPLTPTTSSLSAIAPLQSLIIYQLSSLIPPLLAALLQVVDPTAYERDLTKSYKFYSLLNTIISLKEDAYLDLLEVIAYNDSPTRRRALSVLATYWPRALGHAILGKELPALSYEDTSIFSQQTHRAYARMGFKPPPLRDAPYTHEFIPWRFGVPHSPSTDTVSQSCHVCGGVISDFGLHCPFCFVAVHFNCYDAPHGTHTGQYTVPSLTKTPVVAEPQPCFFSFSQILPFRRNVEPDIVNMRQHKFRAVNLFTLCLCMVCKKPLWGYVRQGLKCTQCHAFVHASCVREIDEDTLCRSNSDLVVEPFVDTLIEFVALEQTFEEFFQSILFGTKELGTKQYEEIAVYYNVLCAQLHILDNGIKCKSIVVQDKRHVLMSMQSCALHSYCESYAEYLSSGKAPLSNAMQEYMRFNNLSLEEARYLLFDWSFLASVTSLLKTPLPHHLTFGVSGSNNLSPFSGERERGHEKEMLSDGSSHPYEFAGLLHLRNALSYEFHIHADAAVGYILSHIRQIGFFERIDGQTDLLEGPDANDALCVFSLPLGLDLSTSVETLVVAIEACLEDIDITVNEYGFLLLVRRFPPTGAASDYALSRLTRIIFTWIISEDERLIVLARDYIGRGLPGVRALSEPKPWPLSASSSSWSYPSAHAVGGQTTTAVNSGGEYVSCRRQLLARHALPWLAAVYELDPVAYANFVFEFCVEVGERVDSALIENALFDKGDKEWKILEAASKSQRAEVAFRSVIKLTQAGVLLSTFDQIIARWLDLFVSLETDNNVLVVKPLSRLFPRESEFSRRSISGQELNPGGTTHANDPWTVIMDVMGSSLTGLHRASRWLRIIAYSGVDVPDETLLLVLDHTVTFNAPLSLTVLCLESIAVSFWSKLFDGERLADKLVHVIEVWIDEILNRMKDGFEVTVMRRVHSRYATESRALSANRNLIKLLARIVVNGPEDICIIIAKFLSALVSDSPHIESQEMDNFILQNGKSLAQCAWRFYGLESHEVSALRITFLLRLVVVEPQPLEYILRSELRMEENWQMRFRAATKLFRILLDVNSPTFEIAGRQWGLSVSDIFVQFFSSLWLDPAEEVRLAIDAWSRTLLPVHLQKITLCWDEYMTKAPITDSMRLAASLVQLHSHFPSWQVLSWKTIIEVYNQTYESEAAYGGTVDLPTVDENVMSLRFSLVMLSLQMITNKIGISLESLVHVKFITVRFLGFSSARRIPTPNGQLFYVQLGEIDKLDDYACGIIQPLLRLLDASYKLRLPASLLGHWNQDLGDALLGTLFVDSIAKIWEFPQIVQGLPYVSVRGLLESLLVIVVKHDIGSNVLKHLDEAICTSIKAVADLIFLNSNYDIRQLCFAVLSMFLQTYPVLALRILPYQLNVLSRLVSFTSPSEDYLLTRAKEFVEAAFIQYEVAGLFWLLSKSGRMEQDLLHLLTAVGTKVLDQKKENMHNAILHDTFSQISANITDPVIANALYNLEEYVTTSDDHIYSEAVVQHFLLRLATIVRQFVDTSLFGAKIHWDPKPLLSIAITVFERTTSPYFDILEHVDTLLRASLSRYDISTKTLLRIFDSTLKYGRTEYALWASRLSHTVIDVLSDALRGKIRMQSSNVIAAIDVIKNDDIQRSAQIQVPTMVRIGVDAMSYFSLGREGPFTVTDFHLYVATAQLVLYVSNVNSSFITQVMSPDNRNPPSVRIWNLVTLASLEQSDSTAGQKLFKLLPTFSYLYAATLRFASSGSQYDHSALAVNHAFASVKLWLLLARKCHQARNLARRSEESDKAERQVWNELWPPFERLLVQTLENPNAEVPPLLTFVWGCVADLILFVRQAHSAIAADTSSHISILETLRAVDSSGNKFNRALRSIYEPPAEVDFETLRNQVASDVLTAEKLHAADTIRQGIEKRRENTIGTRTNN</sequence>
<dbReference type="GO" id="GO:0046872">
    <property type="term" value="F:metal ion binding"/>
    <property type="evidence" value="ECO:0007669"/>
    <property type="project" value="UniProtKB-KW"/>
</dbReference>
<comment type="caution">
    <text evidence="5">The sequence shown here is derived from an EMBL/GenBank/DDBJ whole genome shotgun (WGS) entry which is preliminary data.</text>
</comment>
<feature type="domain" description="Phorbol-ester/DAG-type" evidence="4">
    <location>
        <begin position="587"/>
        <end position="639"/>
    </location>
</feature>
<feature type="region of interest" description="Disordered" evidence="3">
    <location>
        <begin position="180"/>
        <end position="205"/>
    </location>
</feature>
<evidence type="ECO:0000259" key="4">
    <source>
        <dbReference type="PROSITE" id="PS50081"/>
    </source>
</evidence>
<keyword evidence="1" id="KW-0479">Metal-binding</keyword>
<evidence type="ECO:0000313" key="5">
    <source>
        <dbReference type="EMBL" id="GJJ12125.1"/>
    </source>
</evidence>
<accession>A0AAV5AGV4</accession>
<dbReference type="EMBL" id="BPWL01000007">
    <property type="protein sequence ID" value="GJJ12125.1"/>
    <property type="molecule type" value="Genomic_DNA"/>
</dbReference>
<dbReference type="InterPro" id="IPR046349">
    <property type="entry name" value="C1-like_sf"/>
</dbReference>
<dbReference type="SMART" id="SM00109">
    <property type="entry name" value="C1"/>
    <property type="match status" value="2"/>
</dbReference>
<dbReference type="Gene3D" id="3.30.60.20">
    <property type="match status" value="1"/>
</dbReference>
<dbReference type="PROSITE" id="PS00479">
    <property type="entry name" value="ZF_DAG_PE_1"/>
    <property type="match status" value="1"/>
</dbReference>
<protein>
    <recommendedName>
        <fullName evidence="4">Phorbol-ester/DAG-type domain-containing protein</fullName>
    </recommendedName>
</protein>
<gene>
    <name evidence="5" type="ORF">Clacol_006366</name>
</gene>
<organism evidence="5 6">
    <name type="scientific">Clathrus columnatus</name>
    <dbReference type="NCBI Taxonomy" id="1419009"/>
    <lineage>
        <taxon>Eukaryota</taxon>
        <taxon>Fungi</taxon>
        <taxon>Dikarya</taxon>
        <taxon>Basidiomycota</taxon>
        <taxon>Agaricomycotina</taxon>
        <taxon>Agaricomycetes</taxon>
        <taxon>Phallomycetidae</taxon>
        <taxon>Phallales</taxon>
        <taxon>Clathraceae</taxon>
        <taxon>Clathrus</taxon>
    </lineage>
</organism>
<dbReference type="CDD" id="cd00029">
    <property type="entry name" value="C1"/>
    <property type="match status" value="1"/>
</dbReference>
<evidence type="ECO:0000256" key="2">
    <source>
        <dbReference type="ARBA" id="ARBA00022833"/>
    </source>
</evidence>
<evidence type="ECO:0000256" key="1">
    <source>
        <dbReference type="ARBA" id="ARBA00022723"/>
    </source>
</evidence>
<evidence type="ECO:0000313" key="6">
    <source>
        <dbReference type="Proteomes" id="UP001050691"/>
    </source>
</evidence>
<dbReference type="Proteomes" id="UP001050691">
    <property type="component" value="Unassembled WGS sequence"/>
</dbReference>
<keyword evidence="6" id="KW-1185">Reference proteome</keyword>
<reference evidence="5" key="1">
    <citation type="submission" date="2021-10" db="EMBL/GenBank/DDBJ databases">
        <title>De novo Genome Assembly of Clathrus columnatus (Basidiomycota, Fungi) Using Illumina and Nanopore Sequence Data.</title>
        <authorList>
            <person name="Ogiso-Tanaka E."/>
            <person name="Itagaki H."/>
            <person name="Hosoya T."/>
            <person name="Hosaka K."/>
        </authorList>
    </citation>
    <scope>NUCLEOTIDE SEQUENCE</scope>
    <source>
        <strain evidence="5">MO-923</strain>
    </source>
</reference>
<evidence type="ECO:0000256" key="3">
    <source>
        <dbReference type="SAM" id="MobiDB-lite"/>
    </source>
</evidence>
<keyword evidence="2" id="KW-0862">Zinc</keyword>
<proteinExistence type="predicted"/>
<dbReference type="SUPFAM" id="SSF57889">
    <property type="entry name" value="Cysteine-rich domain"/>
    <property type="match status" value="1"/>
</dbReference>
<feature type="compositionally biased region" description="Polar residues" evidence="3">
    <location>
        <begin position="190"/>
        <end position="205"/>
    </location>
</feature>
<dbReference type="InterPro" id="IPR002219">
    <property type="entry name" value="PKC_DAG/PE"/>
</dbReference>
<dbReference type="Pfam" id="PF00130">
    <property type="entry name" value="C1_1"/>
    <property type="match status" value="1"/>
</dbReference>
<dbReference type="PROSITE" id="PS50081">
    <property type="entry name" value="ZF_DAG_PE_2"/>
    <property type="match status" value="1"/>
</dbReference>